<feature type="transmembrane region" description="Helical" evidence="8">
    <location>
        <begin position="280"/>
        <end position="301"/>
    </location>
</feature>
<evidence type="ECO:0000256" key="3">
    <source>
        <dbReference type="ARBA" id="ARBA00022679"/>
    </source>
</evidence>
<dbReference type="InterPro" id="IPR018584">
    <property type="entry name" value="GT87"/>
</dbReference>
<evidence type="ECO:0000256" key="1">
    <source>
        <dbReference type="ARBA" id="ARBA00004651"/>
    </source>
</evidence>
<reference evidence="10" key="1">
    <citation type="submission" date="2016-10" db="EMBL/GenBank/DDBJ databases">
        <authorList>
            <person name="Varghese N."/>
            <person name="Submissions S."/>
        </authorList>
    </citation>
    <scope>NUCLEOTIDE SEQUENCE [LARGE SCALE GENOMIC DNA]</scope>
    <source>
        <strain evidence="10">IBRC-M 10403</strain>
    </source>
</reference>
<feature type="transmembrane region" description="Helical" evidence="8">
    <location>
        <begin position="106"/>
        <end position="127"/>
    </location>
</feature>
<feature type="transmembrane region" description="Helical" evidence="8">
    <location>
        <begin position="393"/>
        <end position="414"/>
    </location>
</feature>
<evidence type="ECO:0000256" key="4">
    <source>
        <dbReference type="ARBA" id="ARBA00022692"/>
    </source>
</evidence>
<sequence length="435" mass="45355">MVTAVKSHSTVARPRALPGSVTWLAGAGMILLIALYVYHAWGIRWVPLRSALTDFWSYVAAGQAVLDGAPLYEEGKAALPTIGGTFKYTPFAAVLFVPLVGIPVSVAPALVLGANVFALLAVVWTGWAMLGHARDHGRLAATAALGALSLGLQPVLWNNTWGQVNLILMAMVVLDLALPDHHRAKGALVGVAAGIKLVPGIFIVYLLLTRRFRAAAVSASAVAATVGVGFLVLPGESWRFWTGNVADANRIVGSAFTLGSENQTLRGVIGRALGDAEPPALLWLSVAGLVAVVALAVAVLASRQGNELLAVATVGVTGVLIAPMGWSHYWVWFVPFLVLGAHAAYVNRSRLMLASTAAGYLLLFAWPIGTNIGLPFPGLLFAKDGLPDTAVTALQSLHVTVGLVLLASAAVHVVGQAADRPRDLAPGFAAGRVLQ</sequence>
<gene>
    <name evidence="9" type="ORF">SAMN05216174_11260</name>
</gene>
<dbReference type="EMBL" id="FMZZ01000012">
    <property type="protein sequence ID" value="SDD51260.1"/>
    <property type="molecule type" value="Genomic_DNA"/>
</dbReference>
<evidence type="ECO:0000256" key="2">
    <source>
        <dbReference type="ARBA" id="ARBA00022475"/>
    </source>
</evidence>
<dbReference type="Proteomes" id="UP000199501">
    <property type="component" value="Unassembled WGS sequence"/>
</dbReference>
<feature type="transmembrane region" description="Helical" evidence="8">
    <location>
        <begin position="330"/>
        <end position="347"/>
    </location>
</feature>
<evidence type="ECO:0000313" key="9">
    <source>
        <dbReference type="EMBL" id="SDD51260.1"/>
    </source>
</evidence>
<comment type="subcellular location">
    <subcellularLocation>
        <location evidence="1">Cell membrane</location>
        <topology evidence="1">Multi-pass membrane protein</topology>
    </subcellularLocation>
</comment>
<keyword evidence="2" id="KW-1003">Cell membrane</keyword>
<organism evidence="9 10">
    <name type="scientific">Actinokineospora iranica</name>
    <dbReference type="NCBI Taxonomy" id="1271860"/>
    <lineage>
        <taxon>Bacteria</taxon>
        <taxon>Bacillati</taxon>
        <taxon>Actinomycetota</taxon>
        <taxon>Actinomycetes</taxon>
        <taxon>Pseudonocardiales</taxon>
        <taxon>Pseudonocardiaceae</taxon>
        <taxon>Actinokineospora</taxon>
    </lineage>
</organism>
<evidence type="ECO:0000256" key="7">
    <source>
        <dbReference type="ARBA" id="ARBA00024033"/>
    </source>
</evidence>
<dbReference type="AlphaFoldDB" id="A0A1G6VC25"/>
<dbReference type="RefSeq" id="WP_091454498.1">
    <property type="nucleotide sequence ID" value="NZ_FMZZ01000012.1"/>
</dbReference>
<proteinExistence type="inferred from homology"/>
<keyword evidence="10" id="KW-1185">Reference proteome</keyword>
<keyword evidence="3 9" id="KW-0808">Transferase</keyword>
<keyword evidence="9" id="KW-0328">Glycosyltransferase</keyword>
<dbReference type="OrthoDB" id="9774600at2"/>
<comment type="similarity">
    <text evidence="7">Belongs to the glycosyltransferase 87 family.</text>
</comment>
<accession>A0A1G6VC25</accession>
<evidence type="ECO:0000256" key="8">
    <source>
        <dbReference type="SAM" id="Phobius"/>
    </source>
</evidence>
<feature type="transmembrane region" description="Helical" evidence="8">
    <location>
        <begin position="21"/>
        <end position="41"/>
    </location>
</feature>
<evidence type="ECO:0000256" key="5">
    <source>
        <dbReference type="ARBA" id="ARBA00022989"/>
    </source>
</evidence>
<dbReference type="GO" id="GO:0005886">
    <property type="term" value="C:plasma membrane"/>
    <property type="evidence" value="ECO:0007669"/>
    <property type="project" value="UniProtKB-SubCell"/>
</dbReference>
<feature type="transmembrane region" description="Helical" evidence="8">
    <location>
        <begin position="359"/>
        <end position="381"/>
    </location>
</feature>
<dbReference type="Pfam" id="PF09594">
    <property type="entry name" value="GT87"/>
    <property type="match status" value="1"/>
</dbReference>
<keyword evidence="5 8" id="KW-1133">Transmembrane helix</keyword>
<dbReference type="GO" id="GO:0016758">
    <property type="term" value="F:hexosyltransferase activity"/>
    <property type="evidence" value="ECO:0007669"/>
    <property type="project" value="InterPro"/>
</dbReference>
<feature type="transmembrane region" description="Helical" evidence="8">
    <location>
        <begin position="308"/>
        <end position="324"/>
    </location>
</feature>
<evidence type="ECO:0000256" key="6">
    <source>
        <dbReference type="ARBA" id="ARBA00023136"/>
    </source>
</evidence>
<name>A0A1G6VC25_9PSEU</name>
<feature type="transmembrane region" description="Helical" evidence="8">
    <location>
        <begin position="215"/>
        <end position="233"/>
    </location>
</feature>
<evidence type="ECO:0000313" key="10">
    <source>
        <dbReference type="Proteomes" id="UP000199501"/>
    </source>
</evidence>
<protein>
    <submittedName>
        <fullName evidence="9">Alpha-1,2-mannosyltransferase</fullName>
    </submittedName>
</protein>
<feature type="transmembrane region" description="Helical" evidence="8">
    <location>
        <begin position="187"/>
        <end position="208"/>
    </location>
</feature>
<dbReference type="STRING" id="1271860.SAMN05216174_11260"/>
<keyword evidence="6 8" id="KW-0472">Membrane</keyword>
<keyword evidence="4 8" id="KW-0812">Transmembrane</keyword>